<dbReference type="AlphaFoldDB" id="A0A8C5BQJ5"/>
<dbReference type="Proteomes" id="UP000694546">
    <property type="component" value="Chromosome 5"/>
</dbReference>
<dbReference type="Gene3D" id="2.60.40.10">
    <property type="entry name" value="Immunoglobulins"/>
    <property type="match status" value="1"/>
</dbReference>
<dbReference type="Pfam" id="PF07686">
    <property type="entry name" value="V-set"/>
    <property type="match status" value="1"/>
</dbReference>
<keyword evidence="2" id="KW-0391">Immunity</keyword>
<evidence type="ECO:0000313" key="5">
    <source>
        <dbReference type="Ensembl" id="ENSGMOP00000049266.1"/>
    </source>
</evidence>
<dbReference type="PANTHER" id="PTHR23268">
    <property type="entry name" value="T-CELL RECEPTOR BETA CHAIN"/>
    <property type="match status" value="1"/>
</dbReference>
<dbReference type="GO" id="GO:0002376">
    <property type="term" value="P:immune system process"/>
    <property type="evidence" value="ECO:0007669"/>
    <property type="project" value="UniProtKB-KW"/>
</dbReference>
<dbReference type="Ensembl" id="ENSGMOT00000028135.1">
    <property type="protein sequence ID" value="ENSGMOP00000049266.1"/>
    <property type="gene ID" value="ENSGMOG00000026167.1"/>
</dbReference>
<sequence>CAVFLSSAILLLIKTLATHDGSSAVNHSKSSKKTIRKANTNIPSTWGDDQVHQSPPEMVVAINIKNYDQILWYKQLRNDKKLVFLGYISSTTKFPEAGVIMSGSADQDQTVELRIQDISVESSAVYFCAASIHNAAY</sequence>
<keyword evidence="1 3" id="KW-0732">Signal</keyword>
<evidence type="ECO:0000256" key="1">
    <source>
        <dbReference type="ARBA" id="ARBA00022729"/>
    </source>
</evidence>
<feature type="signal peptide" evidence="3">
    <location>
        <begin position="1"/>
        <end position="17"/>
    </location>
</feature>
<dbReference type="CDD" id="cd00099">
    <property type="entry name" value="IgV"/>
    <property type="match status" value="1"/>
</dbReference>
<dbReference type="InterPro" id="IPR013106">
    <property type="entry name" value="Ig_V-set"/>
</dbReference>
<dbReference type="SUPFAM" id="SSF48726">
    <property type="entry name" value="Immunoglobulin"/>
    <property type="match status" value="1"/>
</dbReference>
<keyword evidence="6" id="KW-1185">Reference proteome</keyword>
<accession>A0A8C5BQJ5</accession>
<dbReference type="InterPro" id="IPR013783">
    <property type="entry name" value="Ig-like_fold"/>
</dbReference>
<evidence type="ECO:0000256" key="3">
    <source>
        <dbReference type="SAM" id="SignalP"/>
    </source>
</evidence>
<dbReference type="Ensembl" id="ENSGMOT00000033362.1">
    <property type="protein sequence ID" value="ENSGMOP00000027514.1"/>
    <property type="gene ID" value="ENSGMOG00000035665.1"/>
</dbReference>
<organism evidence="5 6">
    <name type="scientific">Gadus morhua</name>
    <name type="common">Atlantic cod</name>
    <dbReference type="NCBI Taxonomy" id="8049"/>
    <lineage>
        <taxon>Eukaryota</taxon>
        <taxon>Metazoa</taxon>
        <taxon>Chordata</taxon>
        <taxon>Craniata</taxon>
        <taxon>Vertebrata</taxon>
        <taxon>Euteleostomi</taxon>
        <taxon>Actinopterygii</taxon>
        <taxon>Neopterygii</taxon>
        <taxon>Teleostei</taxon>
        <taxon>Neoteleostei</taxon>
        <taxon>Acanthomorphata</taxon>
        <taxon>Zeiogadaria</taxon>
        <taxon>Gadariae</taxon>
        <taxon>Gadiformes</taxon>
        <taxon>Gadoidei</taxon>
        <taxon>Gadidae</taxon>
        <taxon>Gadus</taxon>
    </lineage>
</organism>
<feature type="domain" description="Immunoglobulin V-set" evidence="4">
    <location>
        <begin position="66"/>
        <end position="130"/>
    </location>
</feature>
<feature type="chain" id="PRO_5044680679" description="Immunoglobulin V-set domain-containing protein" evidence="3">
    <location>
        <begin position="18"/>
        <end position="137"/>
    </location>
</feature>
<dbReference type="GO" id="GO:0005886">
    <property type="term" value="C:plasma membrane"/>
    <property type="evidence" value="ECO:0007669"/>
    <property type="project" value="TreeGrafter"/>
</dbReference>
<evidence type="ECO:0000256" key="2">
    <source>
        <dbReference type="ARBA" id="ARBA00022859"/>
    </source>
</evidence>
<reference evidence="5" key="1">
    <citation type="submission" date="2025-05" db="UniProtKB">
        <authorList>
            <consortium name="Ensembl"/>
        </authorList>
    </citation>
    <scope>IDENTIFICATION</scope>
</reference>
<dbReference type="PANTHER" id="PTHR23268:SF102">
    <property type="entry name" value="IMMUNOGLOBULIN V-SET DOMAIN-CONTAINING PROTEIN"/>
    <property type="match status" value="1"/>
</dbReference>
<evidence type="ECO:0000259" key="4">
    <source>
        <dbReference type="Pfam" id="PF07686"/>
    </source>
</evidence>
<protein>
    <recommendedName>
        <fullName evidence="4">Immunoglobulin V-set domain-containing protein</fullName>
    </recommendedName>
</protein>
<dbReference type="InterPro" id="IPR050413">
    <property type="entry name" value="TCR_beta_variable"/>
</dbReference>
<name>A0A8C5BQJ5_GADMO</name>
<dbReference type="GO" id="GO:0007166">
    <property type="term" value="P:cell surface receptor signaling pathway"/>
    <property type="evidence" value="ECO:0007669"/>
    <property type="project" value="TreeGrafter"/>
</dbReference>
<evidence type="ECO:0000313" key="6">
    <source>
        <dbReference type="Proteomes" id="UP000694546"/>
    </source>
</evidence>
<dbReference type="GeneTree" id="ENSGT01030000240018"/>
<proteinExistence type="predicted"/>
<dbReference type="InterPro" id="IPR036179">
    <property type="entry name" value="Ig-like_dom_sf"/>
</dbReference>